<feature type="compositionally biased region" description="Polar residues" evidence="1">
    <location>
        <begin position="11"/>
        <end position="25"/>
    </location>
</feature>
<dbReference type="RefSeq" id="WP_310951602.1">
    <property type="nucleotide sequence ID" value="NZ_JAVLUS010000016.1"/>
</dbReference>
<evidence type="ECO:0000256" key="1">
    <source>
        <dbReference type="SAM" id="MobiDB-lite"/>
    </source>
</evidence>
<proteinExistence type="predicted"/>
<keyword evidence="3" id="KW-1185">Reference proteome</keyword>
<comment type="caution">
    <text evidence="2">The sequence shown here is derived from an EMBL/GenBank/DDBJ whole genome shotgun (WGS) entry which is preliminary data.</text>
</comment>
<reference evidence="2 3" key="1">
    <citation type="submission" date="2023-08" db="EMBL/GenBank/DDBJ databases">
        <title>Bioegradation of LLDPE and BLDPE plastic by marine bacteria from coast plastic debris.</title>
        <authorList>
            <person name="Rong Z."/>
        </authorList>
    </citation>
    <scope>NUCLEOTIDE SEQUENCE [LARGE SCALE GENOMIC DNA]</scope>
    <source>
        <strain evidence="2 3">Z-2</strain>
    </source>
</reference>
<name>A0ABU2GW76_9ACTN</name>
<gene>
    <name evidence="2" type="ORF">RD149_18250</name>
</gene>
<accession>A0ABU2GW76</accession>
<evidence type="ECO:0000313" key="3">
    <source>
        <dbReference type="Proteomes" id="UP001265083"/>
    </source>
</evidence>
<protein>
    <submittedName>
        <fullName evidence="2">Uncharacterized protein</fullName>
    </submittedName>
</protein>
<sequence length="55" mass="5943">MSSTARRKVSRSTTSAAFNGSFSTPDSLAMSIKIRTLASESPPSSVQNGYLWMRS</sequence>
<feature type="compositionally biased region" description="Basic residues" evidence="1">
    <location>
        <begin position="1"/>
        <end position="10"/>
    </location>
</feature>
<organism evidence="2 3">
    <name type="scientific">Gordonia westfalica</name>
    <dbReference type="NCBI Taxonomy" id="158898"/>
    <lineage>
        <taxon>Bacteria</taxon>
        <taxon>Bacillati</taxon>
        <taxon>Actinomycetota</taxon>
        <taxon>Actinomycetes</taxon>
        <taxon>Mycobacteriales</taxon>
        <taxon>Gordoniaceae</taxon>
        <taxon>Gordonia</taxon>
    </lineage>
</organism>
<evidence type="ECO:0000313" key="2">
    <source>
        <dbReference type="EMBL" id="MDS1115693.1"/>
    </source>
</evidence>
<dbReference type="Proteomes" id="UP001265083">
    <property type="component" value="Unassembled WGS sequence"/>
</dbReference>
<feature type="region of interest" description="Disordered" evidence="1">
    <location>
        <begin position="1"/>
        <end position="25"/>
    </location>
</feature>
<dbReference type="EMBL" id="JAVLUS010000016">
    <property type="protein sequence ID" value="MDS1115693.1"/>
    <property type="molecule type" value="Genomic_DNA"/>
</dbReference>